<gene>
    <name evidence="2" type="ORF">GPUH_LOCUS13897</name>
</gene>
<reference evidence="2 3" key="2">
    <citation type="submission" date="2018-11" db="EMBL/GenBank/DDBJ databases">
        <authorList>
            <consortium name="Pathogen Informatics"/>
        </authorList>
    </citation>
    <scope>NUCLEOTIDE SEQUENCE [LARGE SCALE GENOMIC DNA]</scope>
</reference>
<accession>A0A183DYV5</accession>
<dbReference type="SUPFAM" id="SSF54427">
    <property type="entry name" value="NTF2-like"/>
    <property type="match status" value="1"/>
</dbReference>
<dbReference type="Gene3D" id="3.10.450.50">
    <property type="match status" value="1"/>
</dbReference>
<reference evidence="4" key="1">
    <citation type="submission" date="2016-06" db="UniProtKB">
        <authorList>
            <consortium name="WormBaseParasite"/>
        </authorList>
    </citation>
    <scope>IDENTIFICATION</scope>
</reference>
<dbReference type="PROSITE" id="PS50177">
    <property type="entry name" value="NTF2_DOMAIN"/>
    <property type="match status" value="1"/>
</dbReference>
<organism evidence="4">
    <name type="scientific">Gongylonema pulchrum</name>
    <dbReference type="NCBI Taxonomy" id="637853"/>
    <lineage>
        <taxon>Eukaryota</taxon>
        <taxon>Metazoa</taxon>
        <taxon>Ecdysozoa</taxon>
        <taxon>Nematoda</taxon>
        <taxon>Chromadorea</taxon>
        <taxon>Rhabditida</taxon>
        <taxon>Spirurina</taxon>
        <taxon>Spiruromorpha</taxon>
        <taxon>Spiruroidea</taxon>
        <taxon>Gongylonematidae</taxon>
        <taxon>Gongylonema</taxon>
    </lineage>
</organism>
<name>A0A183DYV5_9BILA</name>
<dbReference type="InterPro" id="IPR018222">
    <property type="entry name" value="Nuclear_transport_factor_2_euk"/>
</dbReference>
<dbReference type="Proteomes" id="UP000271098">
    <property type="component" value="Unassembled WGS sequence"/>
</dbReference>
<dbReference type="InterPro" id="IPR002075">
    <property type="entry name" value="NTF2_dom"/>
</dbReference>
<feature type="domain" description="NTF2" evidence="1">
    <location>
        <begin position="10"/>
        <end position="75"/>
    </location>
</feature>
<keyword evidence="3" id="KW-1185">Reference proteome</keyword>
<dbReference type="EMBL" id="UYRT01080687">
    <property type="protein sequence ID" value="VDN23193.1"/>
    <property type="molecule type" value="Genomic_DNA"/>
</dbReference>
<proteinExistence type="predicted"/>
<dbReference type="OrthoDB" id="6507044at2759"/>
<dbReference type="WBParaSite" id="GPUH_0001391101-mRNA-1">
    <property type="protein sequence ID" value="GPUH_0001391101-mRNA-1"/>
    <property type="gene ID" value="GPUH_0001391101"/>
</dbReference>
<evidence type="ECO:0000313" key="2">
    <source>
        <dbReference type="EMBL" id="VDN23193.1"/>
    </source>
</evidence>
<protein>
    <submittedName>
        <fullName evidence="4">NTF2 domain-containing protein</fullName>
    </submittedName>
</protein>
<evidence type="ECO:0000313" key="4">
    <source>
        <dbReference type="WBParaSite" id="GPUH_0001391101-mRNA-1"/>
    </source>
</evidence>
<evidence type="ECO:0000313" key="3">
    <source>
        <dbReference type="Proteomes" id="UP000271098"/>
    </source>
</evidence>
<dbReference type="InterPro" id="IPR032710">
    <property type="entry name" value="NTF2-like_dom_sf"/>
</dbReference>
<sequence length="75" mass="8525">MNFNPRFEEIGNAFIQHYYGIFDAANPNGRGAGLVDLYDPVNSYMTFEGVQVKGRDAILQKFVVSQFAENDRFDV</sequence>
<evidence type="ECO:0000259" key="1">
    <source>
        <dbReference type="PROSITE" id="PS50177"/>
    </source>
</evidence>
<dbReference type="Pfam" id="PF02136">
    <property type="entry name" value="NTF2"/>
    <property type="match status" value="1"/>
</dbReference>
<dbReference type="AlphaFoldDB" id="A0A183DYV5"/>